<evidence type="ECO:0000313" key="1">
    <source>
        <dbReference type="EMBL" id="KAJ8883539.1"/>
    </source>
</evidence>
<gene>
    <name evidence="1" type="ORF">PR048_015383</name>
</gene>
<keyword evidence="2" id="KW-1185">Reference proteome</keyword>
<dbReference type="EMBL" id="JARBHB010000005">
    <property type="protein sequence ID" value="KAJ8883539.1"/>
    <property type="molecule type" value="Genomic_DNA"/>
</dbReference>
<comment type="caution">
    <text evidence="1">The sequence shown here is derived from an EMBL/GenBank/DDBJ whole genome shotgun (WGS) entry which is preliminary data.</text>
</comment>
<proteinExistence type="predicted"/>
<evidence type="ECO:0000313" key="2">
    <source>
        <dbReference type="Proteomes" id="UP001159363"/>
    </source>
</evidence>
<name>A0ABQ9HH30_9NEOP</name>
<sequence>MDIRDAFVRNHRTMQKKKSGDAAKNIQKYVYARKLDFPTTVPNHNEREDFLANNLAVECINNVGDLHAVDAIFHEDCCQKLILVTAPTGQKRGRPQEKYVGEAVEEIFCYLGEQAKDQYPMDGLMDQISGARPDIKSNKNLVECIRVAQMADAIMRTHIQTRAYDTKSYPPSDEFLNGANEMVPTTNLAFMDALIPERRKGKEEVAKKGVCISQAMISAFRPRSFLSPVLIGIA</sequence>
<accession>A0ABQ9HH30</accession>
<dbReference type="Proteomes" id="UP001159363">
    <property type="component" value="Chromosome 4"/>
</dbReference>
<organism evidence="1 2">
    <name type="scientific">Dryococelus australis</name>
    <dbReference type="NCBI Taxonomy" id="614101"/>
    <lineage>
        <taxon>Eukaryota</taxon>
        <taxon>Metazoa</taxon>
        <taxon>Ecdysozoa</taxon>
        <taxon>Arthropoda</taxon>
        <taxon>Hexapoda</taxon>
        <taxon>Insecta</taxon>
        <taxon>Pterygota</taxon>
        <taxon>Neoptera</taxon>
        <taxon>Polyneoptera</taxon>
        <taxon>Phasmatodea</taxon>
        <taxon>Verophasmatodea</taxon>
        <taxon>Anareolatae</taxon>
        <taxon>Phasmatidae</taxon>
        <taxon>Eurycanthinae</taxon>
        <taxon>Dryococelus</taxon>
    </lineage>
</organism>
<reference evidence="1 2" key="1">
    <citation type="submission" date="2023-02" db="EMBL/GenBank/DDBJ databases">
        <title>LHISI_Scaffold_Assembly.</title>
        <authorList>
            <person name="Stuart O.P."/>
            <person name="Cleave R."/>
            <person name="Magrath M.J.L."/>
            <person name="Mikheyev A.S."/>
        </authorList>
    </citation>
    <scope>NUCLEOTIDE SEQUENCE [LARGE SCALE GENOMIC DNA]</scope>
    <source>
        <strain evidence="1">Daus_M_001</strain>
        <tissue evidence="1">Leg muscle</tissue>
    </source>
</reference>
<protein>
    <submittedName>
        <fullName evidence="1">Uncharacterized protein</fullName>
    </submittedName>
</protein>